<reference evidence="2 3" key="1">
    <citation type="journal article" date="2015" name="Stand. Genomic Sci.">
        <title>High quality draft genome sequence of the moderately halophilic bacterium Pontibacillus yanchengensis Y32(T) and comparison among Pontibacillus genomes.</title>
        <authorList>
            <person name="Huang J."/>
            <person name="Qiao Z.X."/>
            <person name="Tang J.W."/>
            <person name="Wang G."/>
        </authorList>
    </citation>
    <scope>NUCLEOTIDE SEQUENCE [LARGE SCALE GENOMIC DNA]</scope>
    <source>
        <strain evidence="2 3">Y32</strain>
    </source>
</reference>
<feature type="transmembrane region" description="Helical" evidence="1">
    <location>
        <begin position="151"/>
        <end position="172"/>
    </location>
</feature>
<evidence type="ECO:0000256" key="1">
    <source>
        <dbReference type="SAM" id="Phobius"/>
    </source>
</evidence>
<keyword evidence="3" id="KW-1185">Reference proteome</keyword>
<dbReference type="EMBL" id="AVBF01000023">
    <property type="protein sequence ID" value="KGP72796.1"/>
    <property type="molecule type" value="Genomic_DNA"/>
</dbReference>
<dbReference type="eggNOG" id="ENOG502ZBQP">
    <property type="taxonomic scope" value="Bacteria"/>
</dbReference>
<dbReference type="Proteomes" id="UP000030147">
    <property type="component" value="Unassembled WGS sequence"/>
</dbReference>
<keyword evidence="1" id="KW-1133">Transmembrane helix</keyword>
<evidence type="ECO:0000313" key="3">
    <source>
        <dbReference type="Proteomes" id="UP000030147"/>
    </source>
</evidence>
<protein>
    <submittedName>
        <fullName evidence="2">Membrane protein</fullName>
    </submittedName>
</protein>
<organism evidence="2 3">
    <name type="scientific">Pontibacillus yanchengensis Y32</name>
    <dbReference type="NCBI Taxonomy" id="1385514"/>
    <lineage>
        <taxon>Bacteria</taxon>
        <taxon>Bacillati</taxon>
        <taxon>Bacillota</taxon>
        <taxon>Bacilli</taxon>
        <taxon>Bacillales</taxon>
        <taxon>Bacillaceae</taxon>
        <taxon>Pontibacillus</taxon>
    </lineage>
</organism>
<keyword evidence="1" id="KW-0472">Membrane</keyword>
<feature type="transmembrane region" description="Helical" evidence="1">
    <location>
        <begin position="6"/>
        <end position="28"/>
    </location>
</feature>
<proteinExistence type="predicted"/>
<feature type="transmembrane region" description="Helical" evidence="1">
    <location>
        <begin position="118"/>
        <end position="139"/>
    </location>
</feature>
<gene>
    <name evidence="2" type="ORF">N782_10585</name>
</gene>
<keyword evidence="1" id="KW-0812">Transmembrane</keyword>
<comment type="caution">
    <text evidence="2">The sequence shown here is derived from an EMBL/GenBank/DDBJ whole genome shotgun (WGS) entry which is preliminary data.</text>
</comment>
<dbReference type="STRING" id="1385514.N782_10585"/>
<sequence>MNLAWLIVACEIGFWLFIVFGLVTRYIWNKKKLGLFLLALTPVIDIVLLVVTGIDLYYGSKATVIHGLAAVYIGISIGFGKRMIEWADEQFSYYVIKQGPKPKKLFGMQKAVHYFKGWLRHLISYLIGIGLLAGMVLFLRDTNQTEPLVQLGRTWTVILGIDLMITISYFLFPKKEKVRKTSIG</sequence>
<dbReference type="AlphaFoldDB" id="A0A0A2TFC1"/>
<evidence type="ECO:0000313" key="2">
    <source>
        <dbReference type="EMBL" id="KGP72796.1"/>
    </source>
</evidence>
<feature type="transmembrane region" description="Helical" evidence="1">
    <location>
        <begin position="35"/>
        <end position="58"/>
    </location>
</feature>
<name>A0A0A2TFC1_9BACI</name>
<dbReference type="RefSeq" id="WP_036819134.1">
    <property type="nucleotide sequence ID" value="NZ_AVBF01000023.1"/>
</dbReference>
<feature type="transmembrane region" description="Helical" evidence="1">
    <location>
        <begin position="64"/>
        <end position="80"/>
    </location>
</feature>
<accession>A0A0A2TFC1</accession>